<comment type="caution">
    <text evidence="2">The sequence shown here is derived from an EMBL/GenBank/DDBJ whole genome shotgun (WGS) entry which is preliminary data.</text>
</comment>
<dbReference type="EMBL" id="ML996101">
    <property type="protein sequence ID" value="KAF2740250.1"/>
    <property type="molecule type" value="Genomic_DNA"/>
</dbReference>
<proteinExistence type="predicted"/>
<protein>
    <submittedName>
        <fullName evidence="2">Uncharacterized protein</fullName>
    </submittedName>
</protein>
<keyword evidence="3" id="KW-1185">Reference proteome</keyword>
<dbReference type="AlphaFoldDB" id="A0A9P4V982"/>
<sequence>MCAAGEAGVPEQRPVCGKGRCYVGCNCCKGGSSSRPSTKKVPRQGLWKRGHTSAGHSTAQYSYGKGHQVGKGGRGRGRGERTCSTAVGGARVRGCESGRGGAVWPDRL</sequence>
<reference evidence="2" key="1">
    <citation type="journal article" date="2020" name="Stud. Mycol.">
        <title>101 Dothideomycetes genomes: a test case for predicting lifestyles and emergence of pathogens.</title>
        <authorList>
            <person name="Haridas S."/>
            <person name="Albert R."/>
            <person name="Binder M."/>
            <person name="Bloem J."/>
            <person name="Labutti K."/>
            <person name="Salamov A."/>
            <person name="Andreopoulos B."/>
            <person name="Baker S."/>
            <person name="Barry K."/>
            <person name="Bills G."/>
            <person name="Bluhm B."/>
            <person name="Cannon C."/>
            <person name="Castanera R."/>
            <person name="Culley D."/>
            <person name="Daum C."/>
            <person name="Ezra D."/>
            <person name="Gonzalez J."/>
            <person name="Henrissat B."/>
            <person name="Kuo A."/>
            <person name="Liang C."/>
            <person name="Lipzen A."/>
            <person name="Lutzoni F."/>
            <person name="Magnuson J."/>
            <person name="Mondo S."/>
            <person name="Nolan M."/>
            <person name="Ohm R."/>
            <person name="Pangilinan J."/>
            <person name="Park H.-J."/>
            <person name="Ramirez L."/>
            <person name="Alfaro M."/>
            <person name="Sun H."/>
            <person name="Tritt A."/>
            <person name="Yoshinaga Y."/>
            <person name="Zwiers L.-H."/>
            <person name="Turgeon B."/>
            <person name="Goodwin S."/>
            <person name="Spatafora J."/>
            <person name="Crous P."/>
            <person name="Grigoriev I."/>
        </authorList>
    </citation>
    <scope>NUCLEOTIDE SEQUENCE</scope>
    <source>
        <strain evidence="2">CBS 125425</strain>
    </source>
</reference>
<accession>A0A9P4V982</accession>
<evidence type="ECO:0000313" key="2">
    <source>
        <dbReference type="EMBL" id="KAF2740250.1"/>
    </source>
</evidence>
<feature type="region of interest" description="Disordered" evidence="1">
    <location>
        <begin position="30"/>
        <end position="85"/>
    </location>
</feature>
<evidence type="ECO:0000256" key="1">
    <source>
        <dbReference type="SAM" id="MobiDB-lite"/>
    </source>
</evidence>
<organism evidence="2 3">
    <name type="scientific">Polyplosphaeria fusca</name>
    <dbReference type="NCBI Taxonomy" id="682080"/>
    <lineage>
        <taxon>Eukaryota</taxon>
        <taxon>Fungi</taxon>
        <taxon>Dikarya</taxon>
        <taxon>Ascomycota</taxon>
        <taxon>Pezizomycotina</taxon>
        <taxon>Dothideomycetes</taxon>
        <taxon>Pleosporomycetidae</taxon>
        <taxon>Pleosporales</taxon>
        <taxon>Tetraplosphaeriaceae</taxon>
        <taxon>Polyplosphaeria</taxon>
    </lineage>
</organism>
<name>A0A9P4V982_9PLEO</name>
<evidence type="ECO:0000313" key="3">
    <source>
        <dbReference type="Proteomes" id="UP000799444"/>
    </source>
</evidence>
<feature type="compositionally biased region" description="Basic residues" evidence="1">
    <location>
        <begin position="37"/>
        <end position="51"/>
    </location>
</feature>
<dbReference type="Proteomes" id="UP000799444">
    <property type="component" value="Unassembled WGS sequence"/>
</dbReference>
<gene>
    <name evidence="2" type="ORF">EJ04DRAFT_238699</name>
</gene>